<sequence length="150" mass="16530">MAENLCEDKGRISLNIGDDVGPDHFDDTDRSETVSAAVQLVNALRKFDVDLDGIGVSQICHTCTVVEDPYLVSLGNLRPAEAVELAKRLDAYAAEFQRMSKEMESLSQPKPKEAEPGNSDPATWLRGRERDAHSDHQRPEDHGPVGSCDR</sequence>
<feature type="region of interest" description="Disordered" evidence="1">
    <location>
        <begin position="100"/>
        <end position="150"/>
    </location>
</feature>
<reference evidence="2" key="1">
    <citation type="submission" date="2023-10" db="EMBL/GenBank/DDBJ databases">
        <title>Complete genome sequence of Streptomyces sp. JL1001.</title>
        <authorList>
            <person name="Jiang L."/>
        </authorList>
    </citation>
    <scope>NUCLEOTIDE SEQUENCE</scope>
    <source>
        <strain evidence="2">JL1001</strain>
    </source>
</reference>
<evidence type="ECO:0000313" key="2">
    <source>
        <dbReference type="EMBL" id="XCN13275.1"/>
    </source>
</evidence>
<evidence type="ECO:0000256" key="1">
    <source>
        <dbReference type="SAM" id="MobiDB-lite"/>
    </source>
</evidence>
<feature type="compositionally biased region" description="Basic and acidic residues" evidence="1">
    <location>
        <begin position="100"/>
        <end position="115"/>
    </location>
</feature>
<proteinExistence type="predicted"/>
<dbReference type="AlphaFoldDB" id="A0AAU8KAG4"/>
<accession>A0AAU8KAG4</accession>
<gene>
    <name evidence="2" type="ORF">R1Y80_06285</name>
</gene>
<organism evidence="2">
    <name type="scientific">Streptomyces sp. JL1001</name>
    <dbReference type="NCBI Taxonomy" id="3078227"/>
    <lineage>
        <taxon>Bacteria</taxon>
        <taxon>Bacillati</taxon>
        <taxon>Actinomycetota</taxon>
        <taxon>Actinomycetes</taxon>
        <taxon>Kitasatosporales</taxon>
        <taxon>Streptomycetaceae</taxon>
        <taxon>Streptomyces</taxon>
    </lineage>
</organism>
<feature type="compositionally biased region" description="Basic and acidic residues" evidence="1">
    <location>
        <begin position="126"/>
        <end position="150"/>
    </location>
</feature>
<name>A0AAU8KAG4_9ACTN</name>
<dbReference type="RefSeq" id="WP_354596573.1">
    <property type="nucleotide sequence ID" value="NZ_CP136798.1"/>
</dbReference>
<protein>
    <submittedName>
        <fullName evidence="2">Uncharacterized protein</fullName>
    </submittedName>
</protein>
<dbReference type="EMBL" id="CP136798">
    <property type="protein sequence ID" value="XCN13275.1"/>
    <property type="molecule type" value="Genomic_DNA"/>
</dbReference>